<protein>
    <submittedName>
        <fullName evidence="1">Uncharacterized protein</fullName>
    </submittedName>
</protein>
<dbReference type="AlphaFoldDB" id="A0AAV0DW88"/>
<evidence type="ECO:0000313" key="2">
    <source>
        <dbReference type="Proteomes" id="UP001152523"/>
    </source>
</evidence>
<dbReference type="Proteomes" id="UP001152523">
    <property type="component" value="Unassembled WGS sequence"/>
</dbReference>
<comment type="caution">
    <text evidence="1">The sequence shown here is derived from an EMBL/GenBank/DDBJ whole genome shotgun (WGS) entry which is preliminary data.</text>
</comment>
<reference evidence="1" key="1">
    <citation type="submission" date="2022-07" db="EMBL/GenBank/DDBJ databases">
        <authorList>
            <person name="Macas J."/>
            <person name="Novak P."/>
            <person name="Neumann P."/>
        </authorList>
    </citation>
    <scope>NUCLEOTIDE SEQUENCE</scope>
</reference>
<evidence type="ECO:0000313" key="1">
    <source>
        <dbReference type="EMBL" id="CAH9110023.1"/>
    </source>
</evidence>
<proteinExistence type="predicted"/>
<name>A0AAV0DW88_9ASTE</name>
<dbReference type="EMBL" id="CAMAPF010000165">
    <property type="protein sequence ID" value="CAH9110023.1"/>
    <property type="molecule type" value="Genomic_DNA"/>
</dbReference>
<organism evidence="1 2">
    <name type="scientific">Cuscuta epithymum</name>
    <dbReference type="NCBI Taxonomy" id="186058"/>
    <lineage>
        <taxon>Eukaryota</taxon>
        <taxon>Viridiplantae</taxon>
        <taxon>Streptophyta</taxon>
        <taxon>Embryophyta</taxon>
        <taxon>Tracheophyta</taxon>
        <taxon>Spermatophyta</taxon>
        <taxon>Magnoliopsida</taxon>
        <taxon>eudicotyledons</taxon>
        <taxon>Gunneridae</taxon>
        <taxon>Pentapetalae</taxon>
        <taxon>asterids</taxon>
        <taxon>lamiids</taxon>
        <taxon>Solanales</taxon>
        <taxon>Convolvulaceae</taxon>
        <taxon>Cuscuteae</taxon>
        <taxon>Cuscuta</taxon>
        <taxon>Cuscuta subgen. Cuscuta</taxon>
    </lineage>
</organism>
<gene>
    <name evidence="1" type="ORF">CEPIT_LOCUS18991</name>
</gene>
<keyword evidence="2" id="KW-1185">Reference proteome</keyword>
<accession>A0AAV0DW88</accession>
<sequence length="110" mass="12372">MLPAEGHEPATQTEVTYAKVVTDTLHGRRVHLQPCLFSDINFLDLPAKMPGRYKGFPTVSFSENDVQVISSNFQFPLVGTFPKRRPHLSAIRKALEAIFRRASSIEQNFG</sequence>